<dbReference type="Proteomes" id="UP000729402">
    <property type="component" value="Unassembled WGS sequence"/>
</dbReference>
<dbReference type="OrthoDB" id="4062651at2759"/>
<reference evidence="1" key="1">
    <citation type="journal article" date="2021" name="bioRxiv">
        <title>Whole Genome Assembly and Annotation of Northern Wild Rice, Zizania palustris L., Supports a Whole Genome Duplication in the Zizania Genus.</title>
        <authorList>
            <person name="Haas M."/>
            <person name="Kono T."/>
            <person name="Macchietto M."/>
            <person name="Millas R."/>
            <person name="McGilp L."/>
            <person name="Shao M."/>
            <person name="Duquette J."/>
            <person name="Hirsch C.N."/>
            <person name="Kimball J."/>
        </authorList>
    </citation>
    <scope>NUCLEOTIDE SEQUENCE</scope>
    <source>
        <tissue evidence="1">Fresh leaf tissue</tissue>
    </source>
</reference>
<protein>
    <submittedName>
        <fullName evidence="1">Uncharacterized protein</fullName>
    </submittedName>
</protein>
<organism evidence="1 2">
    <name type="scientific">Zizania palustris</name>
    <name type="common">Northern wild rice</name>
    <dbReference type="NCBI Taxonomy" id="103762"/>
    <lineage>
        <taxon>Eukaryota</taxon>
        <taxon>Viridiplantae</taxon>
        <taxon>Streptophyta</taxon>
        <taxon>Embryophyta</taxon>
        <taxon>Tracheophyta</taxon>
        <taxon>Spermatophyta</taxon>
        <taxon>Magnoliopsida</taxon>
        <taxon>Liliopsida</taxon>
        <taxon>Poales</taxon>
        <taxon>Poaceae</taxon>
        <taxon>BOP clade</taxon>
        <taxon>Oryzoideae</taxon>
        <taxon>Oryzeae</taxon>
        <taxon>Zizaniinae</taxon>
        <taxon>Zizania</taxon>
    </lineage>
</organism>
<evidence type="ECO:0000313" key="2">
    <source>
        <dbReference type="Proteomes" id="UP000729402"/>
    </source>
</evidence>
<sequence>MIDLSLRPPFITTATTTLLCLITLTASTSRRRCSIIGGLPEKMRRRTDPLSVGIQSDPPGCAMPGLRAELQPHHRRQQRPCSPCCFSGTWRCSTISLPEGQVRMKMDMTYDCYNTSTHKPECVDRANLNFTGSPFTFSNTANKFTVLGCRMLAFLGPGNQRDVGKQPDGGLLRELWQRRRSRRHQCGGCSGTGCCQTAVPKGIKHYKVWFDDRFNTSTISNWSRCSYGALVEETSFQFSKIYNSSRNFSVASAGQPPFVWTGCWEVRRAGRRRETLKPTRATASNSVLRGFAQRTRLRLQVRPRIPRKSLPAWKSTVAKVNFASN</sequence>
<dbReference type="AlphaFoldDB" id="A0A8J5S9X1"/>
<evidence type="ECO:0000313" key="1">
    <source>
        <dbReference type="EMBL" id="KAG8063927.1"/>
    </source>
</evidence>
<keyword evidence="2" id="KW-1185">Reference proteome</keyword>
<accession>A0A8J5S9X1</accession>
<gene>
    <name evidence="1" type="ORF">GUJ93_ZPchr0004g38270</name>
</gene>
<proteinExistence type="predicted"/>
<reference evidence="1" key="2">
    <citation type="submission" date="2021-02" db="EMBL/GenBank/DDBJ databases">
        <authorList>
            <person name="Kimball J.A."/>
            <person name="Haas M.W."/>
            <person name="Macchietto M."/>
            <person name="Kono T."/>
            <person name="Duquette J."/>
            <person name="Shao M."/>
        </authorList>
    </citation>
    <scope>NUCLEOTIDE SEQUENCE</scope>
    <source>
        <tissue evidence="1">Fresh leaf tissue</tissue>
    </source>
</reference>
<dbReference type="PANTHER" id="PTHR33491">
    <property type="entry name" value="OSJNBA0016N04.9 PROTEIN"/>
    <property type="match status" value="1"/>
</dbReference>
<dbReference type="EMBL" id="JAAALK010000285">
    <property type="protein sequence ID" value="KAG8063927.1"/>
    <property type="molecule type" value="Genomic_DNA"/>
</dbReference>
<name>A0A8J5S9X1_ZIZPA</name>
<comment type="caution">
    <text evidence="1">The sequence shown here is derived from an EMBL/GenBank/DDBJ whole genome shotgun (WGS) entry which is preliminary data.</text>
</comment>